<dbReference type="Pfam" id="PF04577">
    <property type="entry name" value="Glyco_transf_61"/>
    <property type="match status" value="1"/>
</dbReference>
<dbReference type="InterPro" id="IPR007657">
    <property type="entry name" value="Glycosyltransferase_61"/>
</dbReference>
<comment type="caution">
    <text evidence="5">The sequence shown here is derived from an EMBL/GenBank/DDBJ whole genome shotgun (WGS) entry which is preliminary data.</text>
</comment>
<keyword evidence="2" id="KW-0808">Transferase</keyword>
<dbReference type="InterPro" id="IPR049625">
    <property type="entry name" value="Glyco_transf_61_cat"/>
</dbReference>
<evidence type="ECO:0000256" key="2">
    <source>
        <dbReference type="ARBA" id="ARBA00022679"/>
    </source>
</evidence>
<protein>
    <recommendedName>
        <fullName evidence="4">Glycosyltransferase 61 catalytic domain-containing protein</fullName>
    </recommendedName>
</protein>
<dbReference type="EMBL" id="JACIDT010000006">
    <property type="protein sequence ID" value="MBB3926248.1"/>
    <property type="molecule type" value="Genomic_DNA"/>
</dbReference>
<keyword evidence="3" id="KW-0325">Glycoprotein</keyword>
<gene>
    <name evidence="5" type="ORF">GGR43_001965</name>
</gene>
<organism evidence="5 6">
    <name type="scientific">Sphingobium jiangsuense</name>
    <dbReference type="NCBI Taxonomy" id="870476"/>
    <lineage>
        <taxon>Bacteria</taxon>
        <taxon>Pseudomonadati</taxon>
        <taxon>Pseudomonadota</taxon>
        <taxon>Alphaproteobacteria</taxon>
        <taxon>Sphingomonadales</taxon>
        <taxon>Sphingomonadaceae</taxon>
        <taxon>Sphingobium</taxon>
    </lineage>
</organism>
<keyword evidence="6" id="KW-1185">Reference proteome</keyword>
<evidence type="ECO:0000313" key="6">
    <source>
        <dbReference type="Proteomes" id="UP000571950"/>
    </source>
</evidence>
<proteinExistence type="predicted"/>
<dbReference type="Proteomes" id="UP000571950">
    <property type="component" value="Unassembled WGS sequence"/>
</dbReference>
<evidence type="ECO:0000256" key="3">
    <source>
        <dbReference type="ARBA" id="ARBA00023180"/>
    </source>
</evidence>
<evidence type="ECO:0000256" key="1">
    <source>
        <dbReference type="ARBA" id="ARBA00022676"/>
    </source>
</evidence>
<dbReference type="AlphaFoldDB" id="A0A7W6FPU8"/>
<dbReference type="GO" id="GO:0016757">
    <property type="term" value="F:glycosyltransferase activity"/>
    <property type="evidence" value="ECO:0007669"/>
    <property type="project" value="UniProtKB-KW"/>
</dbReference>
<evidence type="ECO:0000313" key="5">
    <source>
        <dbReference type="EMBL" id="MBB3926248.1"/>
    </source>
</evidence>
<dbReference type="RefSeq" id="WP_188071798.1">
    <property type="nucleotide sequence ID" value="NZ_BSPS01000019.1"/>
</dbReference>
<sequence length="414" mass="47216">MFKIRHRTEKENIIFSGAFSDAKTATLTPFDNMPDYKTISKFSEKKINKVKQNKFSGDEEFIKLYNKYIPKNITVEEPEIRVNHIYEAIPVPASNIILKGDVAGHHSFFDPSVDVCMAERFNDILIDPRSKKMAYRFSGQPVRMSEALSLHGQCAGNYAHFLCEVLPRLLIFDNAGISKSAPILLDDGWLHPNHIKLVKIFNRERREIIRVGRNHPAFVHHLFDVSPTAYAPPEYRWFVEGKEMQATPSDVYRFSKPALDLVRNFDLDRKLMDSPYGEKIFLSRKVNEHSTGRDLPSKAHLEKIASLHGFEVVNTSEMGVLEQIALFRAAKVVVAPIGASMANLIFTPPGCKIICLSPIYKNANYYYFSKLMSVLGHDLTYIVGPQIDGPSHHPFHKNYHIDCDDFYEQLAQLA</sequence>
<name>A0A7W6FPU8_9SPHN</name>
<reference evidence="5 6" key="1">
    <citation type="submission" date="2020-08" db="EMBL/GenBank/DDBJ databases">
        <title>Genomic Encyclopedia of Type Strains, Phase IV (KMG-IV): sequencing the most valuable type-strain genomes for metagenomic binning, comparative biology and taxonomic classification.</title>
        <authorList>
            <person name="Goeker M."/>
        </authorList>
    </citation>
    <scope>NUCLEOTIDE SEQUENCE [LARGE SCALE GENOMIC DNA]</scope>
    <source>
        <strain evidence="5 6">DSM 26189</strain>
    </source>
</reference>
<evidence type="ECO:0000259" key="4">
    <source>
        <dbReference type="Pfam" id="PF04577"/>
    </source>
</evidence>
<accession>A0A7W6FPU8</accession>
<dbReference type="PANTHER" id="PTHR20961">
    <property type="entry name" value="GLYCOSYLTRANSFERASE"/>
    <property type="match status" value="1"/>
</dbReference>
<keyword evidence="1" id="KW-0328">Glycosyltransferase</keyword>
<feature type="domain" description="Glycosyltransferase 61 catalytic" evidence="4">
    <location>
        <begin position="158"/>
        <end position="354"/>
    </location>
</feature>